<organism evidence="2 3">
    <name type="scientific">Flavobacterium procerum</name>
    <dbReference type="NCBI Taxonomy" id="1455569"/>
    <lineage>
        <taxon>Bacteria</taxon>
        <taxon>Pseudomonadati</taxon>
        <taxon>Bacteroidota</taxon>
        <taxon>Flavobacteriia</taxon>
        <taxon>Flavobacteriales</taxon>
        <taxon>Flavobacteriaceae</taxon>
        <taxon>Flavobacterium</taxon>
    </lineage>
</organism>
<keyword evidence="3" id="KW-1185">Reference proteome</keyword>
<dbReference type="EMBL" id="JBHLYW010000003">
    <property type="protein sequence ID" value="MFC0076103.1"/>
    <property type="molecule type" value="Genomic_DNA"/>
</dbReference>
<feature type="transmembrane region" description="Helical" evidence="1">
    <location>
        <begin position="99"/>
        <end position="118"/>
    </location>
</feature>
<dbReference type="RefSeq" id="WP_379683182.1">
    <property type="nucleotide sequence ID" value="NZ_JBHLYW010000003.1"/>
</dbReference>
<evidence type="ECO:0000313" key="3">
    <source>
        <dbReference type="Proteomes" id="UP001589734"/>
    </source>
</evidence>
<gene>
    <name evidence="2" type="ORF">ACFFLS_03560</name>
</gene>
<comment type="caution">
    <text evidence="2">The sequence shown here is derived from an EMBL/GenBank/DDBJ whole genome shotgun (WGS) entry which is preliminary data.</text>
</comment>
<reference evidence="2 3" key="1">
    <citation type="submission" date="2024-09" db="EMBL/GenBank/DDBJ databases">
        <authorList>
            <person name="Sun Q."/>
            <person name="Mori K."/>
        </authorList>
    </citation>
    <scope>NUCLEOTIDE SEQUENCE [LARGE SCALE GENOMIC DNA]</scope>
    <source>
        <strain evidence="2 3">CGMCC 1.12926</strain>
    </source>
</reference>
<evidence type="ECO:0008006" key="4">
    <source>
        <dbReference type="Google" id="ProtNLM"/>
    </source>
</evidence>
<evidence type="ECO:0000313" key="2">
    <source>
        <dbReference type="EMBL" id="MFC0076103.1"/>
    </source>
</evidence>
<evidence type="ECO:0000256" key="1">
    <source>
        <dbReference type="SAM" id="Phobius"/>
    </source>
</evidence>
<proteinExistence type="predicted"/>
<accession>A0ABV6BKY6</accession>
<sequence length="132" mass="15487">MKIITITFRLAIILFFTTICFFYFREQNITQNENNLKDCIITQIDCWHGKSGSSKVWIQYKDKTDKVSVSVTLCDKLKIGETIKLYYDKDLDYFFKKGYVNIGWVIVAFVVLIISFTGKQIDKLNAFLKKQN</sequence>
<keyword evidence="1" id="KW-0472">Membrane</keyword>
<name>A0ABV6BKY6_9FLAO</name>
<dbReference type="Proteomes" id="UP001589734">
    <property type="component" value="Unassembled WGS sequence"/>
</dbReference>
<feature type="transmembrane region" description="Helical" evidence="1">
    <location>
        <begin position="6"/>
        <end position="24"/>
    </location>
</feature>
<keyword evidence="1" id="KW-1133">Transmembrane helix</keyword>
<keyword evidence="1" id="KW-0812">Transmembrane</keyword>
<protein>
    <recommendedName>
        <fullName evidence="4">DUF3592 domain-containing protein</fullName>
    </recommendedName>
</protein>